<dbReference type="Proteomes" id="UP000515733">
    <property type="component" value="Chromosome"/>
</dbReference>
<keyword evidence="2" id="KW-1185">Reference proteome</keyword>
<dbReference type="KEGG" id="doe:DENOEST_1296"/>
<protein>
    <submittedName>
        <fullName evidence="1">Uncharacterized protein</fullName>
    </submittedName>
</protein>
<dbReference type="EMBL" id="LR778301">
    <property type="protein sequence ID" value="CAB1368461.1"/>
    <property type="molecule type" value="Genomic_DNA"/>
</dbReference>
<dbReference type="AlphaFoldDB" id="A0A6S6XR85"/>
<proteinExistence type="predicted"/>
<sequence>MPGEGSSIAMPKLWEVIVRRVMAKVLKRGADLIVLTILVQSVMDCLWGTQNSSDLLKT</sequence>
<organism evidence="1 2">
    <name type="scientific">Denitratisoma oestradiolicum</name>
    <dbReference type="NCBI Taxonomy" id="311182"/>
    <lineage>
        <taxon>Bacteria</taxon>
        <taxon>Pseudomonadati</taxon>
        <taxon>Pseudomonadota</taxon>
        <taxon>Betaproteobacteria</taxon>
        <taxon>Nitrosomonadales</taxon>
        <taxon>Sterolibacteriaceae</taxon>
        <taxon>Denitratisoma</taxon>
    </lineage>
</organism>
<reference evidence="1 2" key="1">
    <citation type="submission" date="2020-03" db="EMBL/GenBank/DDBJ databases">
        <authorList>
            <consortium name="Genoscope - CEA"/>
            <person name="William W."/>
        </authorList>
    </citation>
    <scope>NUCLEOTIDE SEQUENCE [LARGE SCALE GENOMIC DNA]</scope>
    <source>
        <strain evidence="2">DSM 16959</strain>
    </source>
</reference>
<accession>A0A6S6XR85</accession>
<name>A0A6S6XR85_9PROT</name>
<gene>
    <name evidence="1" type="ORF">DENOEST_1296</name>
</gene>
<evidence type="ECO:0000313" key="2">
    <source>
        <dbReference type="Proteomes" id="UP000515733"/>
    </source>
</evidence>
<evidence type="ECO:0000313" key="1">
    <source>
        <dbReference type="EMBL" id="CAB1368461.1"/>
    </source>
</evidence>